<dbReference type="SUPFAM" id="SSF53738">
    <property type="entry name" value="Phosphoglucomutase, first 3 domains"/>
    <property type="match status" value="3"/>
</dbReference>
<evidence type="ECO:0000259" key="10">
    <source>
        <dbReference type="Pfam" id="PF02879"/>
    </source>
</evidence>
<dbReference type="AlphaFoldDB" id="A0A0N5ATL5"/>
<proteinExistence type="inferred from homology"/>
<dbReference type="STRING" id="451379.A0A0N5ATL5"/>
<dbReference type="GO" id="GO:0005975">
    <property type="term" value="P:carbohydrate metabolic process"/>
    <property type="evidence" value="ECO:0007669"/>
    <property type="project" value="InterPro"/>
</dbReference>
<dbReference type="InterPro" id="IPR005846">
    <property type="entry name" value="A-D-PHexomutase_a/b/a-III"/>
</dbReference>
<evidence type="ECO:0000256" key="4">
    <source>
        <dbReference type="ARBA" id="ARBA00022723"/>
    </source>
</evidence>
<dbReference type="Pfam" id="PF02879">
    <property type="entry name" value="PGM_PMM_II"/>
    <property type="match status" value="1"/>
</dbReference>
<evidence type="ECO:0000256" key="5">
    <source>
        <dbReference type="ARBA" id="ARBA00022842"/>
    </source>
</evidence>
<dbReference type="Pfam" id="PF00408">
    <property type="entry name" value="PGM_PMM_IV"/>
    <property type="match status" value="1"/>
</dbReference>
<dbReference type="InterPro" id="IPR005843">
    <property type="entry name" value="A-D-PHexomutase_C"/>
</dbReference>
<dbReference type="GO" id="GO:0006166">
    <property type="term" value="P:purine ribonucleoside salvage"/>
    <property type="evidence" value="ECO:0007669"/>
    <property type="project" value="TreeGrafter"/>
</dbReference>
<evidence type="ECO:0000256" key="7">
    <source>
        <dbReference type="RuleBase" id="RU004326"/>
    </source>
</evidence>
<dbReference type="InterPro" id="IPR005845">
    <property type="entry name" value="A-D-PHexomutase_a/b/a-II"/>
</dbReference>
<feature type="domain" description="Alpha-D-phosphohexomutase alpha/beta/alpha" evidence="9">
    <location>
        <begin position="49"/>
        <end position="186"/>
    </location>
</feature>
<dbReference type="Proteomes" id="UP000046393">
    <property type="component" value="Unplaced"/>
</dbReference>
<dbReference type="GO" id="GO:0005634">
    <property type="term" value="C:nucleus"/>
    <property type="evidence" value="ECO:0007669"/>
    <property type="project" value="TreeGrafter"/>
</dbReference>
<keyword evidence="4 7" id="KW-0479">Metal-binding</keyword>
<dbReference type="WBParaSite" id="SMUV_0000817601-mRNA-1">
    <property type="protein sequence ID" value="SMUV_0000817601-mRNA-1"/>
    <property type="gene ID" value="SMUV_0000817601"/>
</dbReference>
<protein>
    <submittedName>
        <fullName evidence="13">Phosphoglucomutase-2</fullName>
    </submittedName>
</protein>
<feature type="domain" description="Alpha-D-phosphohexomutase alpha/beta/alpha" evidence="10">
    <location>
        <begin position="226"/>
        <end position="321"/>
    </location>
</feature>
<keyword evidence="6" id="KW-0413">Isomerase</keyword>
<evidence type="ECO:0000256" key="6">
    <source>
        <dbReference type="ARBA" id="ARBA00023235"/>
    </source>
</evidence>
<dbReference type="CDD" id="cd05799">
    <property type="entry name" value="PGM2"/>
    <property type="match status" value="1"/>
</dbReference>
<dbReference type="Gene3D" id="3.40.120.10">
    <property type="entry name" value="Alpha-D-Glucose-1,6-Bisphosphate, subunit A, domain 3"/>
    <property type="match status" value="3"/>
</dbReference>
<dbReference type="Pfam" id="PF02878">
    <property type="entry name" value="PGM_PMM_I"/>
    <property type="match status" value="1"/>
</dbReference>
<accession>A0A0N5ATL5</accession>
<dbReference type="PANTHER" id="PTHR45745">
    <property type="entry name" value="PHOSPHOMANNOMUTASE 45A"/>
    <property type="match status" value="1"/>
</dbReference>
<dbReference type="SUPFAM" id="SSF55957">
    <property type="entry name" value="Phosphoglucomutase, C-terminal domain"/>
    <property type="match status" value="1"/>
</dbReference>
<dbReference type="PROSITE" id="PS00710">
    <property type="entry name" value="PGM_PMM"/>
    <property type="match status" value="1"/>
</dbReference>
<dbReference type="InterPro" id="IPR016055">
    <property type="entry name" value="A-D-PHexomutase_a/b/a-I/II/III"/>
</dbReference>
<reference evidence="13" key="1">
    <citation type="submission" date="2017-02" db="UniProtKB">
        <authorList>
            <consortium name="WormBaseParasite"/>
        </authorList>
    </citation>
    <scope>IDENTIFICATION</scope>
</reference>
<dbReference type="GO" id="GO:0008973">
    <property type="term" value="F:phosphopentomutase activity"/>
    <property type="evidence" value="ECO:0007669"/>
    <property type="project" value="TreeGrafter"/>
</dbReference>
<feature type="domain" description="Alpha-D-phosphohexomutase C-terminal" evidence="8">
    <location>
        <begin position="524"/>
        <end position="570"/>
    </location>
</feature>
<dbReference type="PANTHER" id="PTHR45745:SF1">
    <property type="entry name" value="PHOSPHOGLUCOMUTASE 2B-RELATED"/>
    <property type="match status" value="1"/>
</dbReference>
<sequence length="596" mass="67901">MSVGCCEKLDNLVNNWLKWDKNEKNRKEIEDLVAKKDCKELCSRMCGKLVFGTAGVRSRMEAGFKRLNDLTILMLTHGFAVHLKEFYKREINGVAIGFDGRHNSRRWAELAANVFVRNGIKTYLYSDVCTTPLASYAVVKLKCDAGLMITASHNPKYDNGYKAYWNNGAQILAPHDAEIIRIAYENMEPKPEYWDLSELRKHPLFNLADPVIEQYYKQEQFLCRHRNLNQKCPIQFTYSAFHGVGLRYALHLLGTFGFSNDKITIVQEQAYPDPDFPTVPFPNPEEGRKVLQLSIETADKNNSTVILANDPDADRFQLAEKQPNGEWRIFTGNEMGALMTWWIWKCWKEENPGKDSSNIYMLNSAVSSSIVKTIASKEGFKNELTLTGFKWMGNKADELEKQGKTVLLAWEESIGFMVGHPRDKDGVTAAAVFAEMASYLNSQGLSLTKQLFNIYKQYGFHLVRSSYWFVPNPEVTKKIFEKLRKDLKFPEKIGKNKVKYVRDLTIGYDNEQPQNKPVLPLSTSSEMITFTLENGSLATVRASGTEPKIKYYIELKTAPGKEEKDLADALKELDELENAVVEGLLEPKLNGLTPRK</sequence>
<evidence type="ECO:0000256" key="2">
    <source>
        <dbReference type="ARBA" id="ARBA00010231"/>
    </source>
</evidence>
<organism evidence="12 13">
    <name type="scientific">Syphacia muris</name>
    <dbReference type="NCBI Taxonomy" id="451379"/>
    <lineage>
        <taxon>Eukaryota</taxon>
        <taxon>Metazoa</taxon>
        <taxon>Ecdysozoa</taxon>
        <taxon>Nematoda</taxon>
        <taxon>Chromadorea</taxon>
        <taxon>Rhabditida</taxon>
        <taxon>Spirurina</taxon>
        <taxon>Oxyuridomorpha</taxon>
        <taxon>Oxyuroidea</taxon>
        <taxon>Oxyuridae</taxon>
        <taxon>Syphacia</taxon>
    </lineage>
</organism>
<keyword evidence="12" id="KW-1185">Reference proteome</keyword>
<evidence type="ECO:0000313" key="12">
    <source>
        <dbReference type="Proteomes" id="UP000046393"/>
    </source>
</evidence>
<evidence type="ECO:0000256" key="1">
    <source>
        <dbReference type="ARBA" id="ARBA00001946"/>
    </source>
</evidence>
<comment type="cofactor">
    <cofactor evidence="1">
        <name>Mg(2+)</name>
        <dbReference type="ChEBI" id="CHEBI:18420"/>
    </cofactor>
</comment>
<dbReference type="Pfam" id="PF02880">
    <property type="entry name" value="PGM_PMM_III"/>
    <property type="match status" value="1"/>
</dbReference>
<evidence type="ECO:0000256" key="3">
    <source>
        <dbReference type="ARBA" id="ARBA00022553"/>
    </source>
</evidence>
<dbReference type="InterPro" id="IPR016066">
    <property type="entry name" value="A-D-PHexomutase_CS"/>
</dbReference>
<evidence type="ECO:0000259" key="9">
    <source>
        <dbReference type="Pfam" id="PF02878"/>
    </source>
</evidence>
<dbReference type="InterPro" id="IPR036900">
    <property type="entry name" value="A-D-PHexomutase_C_sf"/>
</dbReference>
<keyword evidence="5 7" id="KW-0460">Magnesium</keyword>
<feature type="domain" description="Alpha-D-phosphohexomutase alpha/beta/alpha" evidence="11">
    <location>
        <begin position="350"/>
        <end position="454"/>
    </location>
</feature>
<evidence type="ECO:0000313" key="13">
    <source>
        <dbReference type="WBParaSite" id="SMUV_0000817601-mRNA-1"/>
    </source>
</evidence>
<comment type="similarity">
    <text evidence="2 7">Belongs to the phosphohexose mutase family.</text>
</comment>
<dbReference type="InterPro" id="IPR005844">
    <property type="entry name" value="A-D-PHexomutase_a/b/a-I"/>
</dbReference>
<dbReference type="Gene3D" id="3.30.310.50">
    <property type="entry name" value="Alpha-D-phosphohexomutase, C-terminal domain"/>
    <property type="match status" value="1"/>
</dbReference>
<evidence type="ECO:0000259" key="8">
    <source>
        <dbReference type="Pfam" id="PF00408"/>
    </source>
</evidence>
<keyword evidence="3" id="KW-0597">Phosphoprotein</keyword>
<dbReference type="GO" id="GO:0000287">
    <property type="term" value="F:magnesium ion binding"/>
    <property type="evidence" value="ECO:0007669"/>
    <property type="project" value="InterPro"/>
</dbReference>
<name>A0A0N5ATL5_9BILA</name>
<evidence type="ECO:0000259" key="11">
    <source>
        <dbReference type="Pfam" id="PF02880"/>
    </source>
</evidence>